<dbReference type="InterPro" id="IPR004104">
    <property type="entry name" value="Gfo/Idh/MocA-like_OxRdtase_C"/>
</dbReference>
<dbReference type="Gene3D" id="3.30.360.10">
    <property type="entry name" value="Dihydrodipicolinate Reductase, domain 2"/>
    <property type="match status" value="1"/>
</dbReference>
<dbReference type="Pfam" id="PF01408">
    <property type="entry name" value="GFO_IDH_MocA"/>
    <property type="match status" value="1"/>
</dbReference>
<dbReference type="InterPro" id="IPR036291">
    <property type="entry name" value="NAD(P)-bd_dom_sf"/>
</dbReference>
<evidence type="ECO:0000259" key="3">
    <source>
        <dbReference type="Pfam" id="PF01408"/>
    </source>
</evidence>
<feature type="domain" description="Gfo/Idh/MocA-like oxidoreductase C-terminal" evidence="4">
    <location>
        <begin position="152"/>
        <end position="287"/>
    </location>
</feature>
<dbReference type="GO" id="GO:0000166">
    <property type="term" value="F:nucleotide binding"/>
    <property type="evidence" value="ECO:0007669"/>
    <property type="project" value="InterPro"/>
</dbReference>
<dbReference type="EMBL" id="KN831771">
    <property type="protein sequence ID" value="KIM46027.1"/>
    <property type="molecule type" value="Genomic_DNA"/>
</dbReference>
<dbReference type="Proteomes" id="UP000053424">
    <property type="component" value="Unassembled WGS sequence"/>
</dbReference>
<keyword evidence="6" id="KW-1185">Reference proteome</keyword>
<dbReference type="SUPFAM" id="SSF51735">
    <property type="entry name" value="NAD(P)-binding Rossmann-fold domains"/>
    <property type="match status" value="1"/>
</dbReference>
<name>A0A0C2YYG1_HEBCY</name>
<protein>
    <recommendedName>
        <fullName evidence="7">Gfo/Idh/MocA-like oxidoreductase N-terminal domain-containing protein</fullName>
    </recommendedName>
</protein>
<comment type="similarity">
    <text evidence="1">Belongs to the Gfo/Idh/MocA family.</text>
</comment>
<reference evidence="5 6" key="1">
    <citation type="submission" date="2014-04" db="EMBL/GenBank/DDBJ databases">
        <authorList>
            <consortium name="DOE Joint Genome Institute"/>
            <person name="Kuo A."/>
            <person name="Gay G."/>
            <person name="Dore J."/>
            <person name="Kohler A."/>
            <person name="Nagy L.G."/>
            <person name="Floudas D."/>
            <person name="Copeland A."/>
            <person name="Barry K.W."/>
            <person name="Cichocki N."/>
            <person name="Veneault-Fourrey C."/>
            <person name="LaButti K."/>
            <person name="Lindquist E.A."/>
            <person name="Lipzen A."/>
            <person name="Lundell T."/>
            <person name="Morin E."/>
            <person name="Murat C."/>
            <person name="Sun H."/>
            <person name="Tunlid A."/>
            <person name="Henrissat B."/>
            <person name="Grigoriev I.V."/>
            <person name="Hibbett D.S."/>
            <person name="Martin F."/>
            <person name="Nordberg H.P."/>
            <person name="Cantor M.N."/>
            <person name="Hua S.X."/>
        </authorList>
    </citation>
    <scope>NUCLEOTIDE SEQUENCE [LARGE SCALE GENOMIC DNA]</scope>
    <source>
        <strain evidence="6">h7</strain>
    </source>
</reference>
<evidence type="ECO:0008006" key="7">
    <source>
        <dbReference type="Google" id="ProtNLM"/>
    </source>
</evidence>
<dbReference type="HOGENOM" id="CLU_023194_19_0_1"/>
<dbReference type="GO" id="GO:0016491">
    <property type="term" value="F:oxidoreductase activity"/>
    <property type="evidence" value="ECO:0007669"/>
    <property type="project" value="UniProtKB-KW"/>
</dbReference>
<accession>A0A0C2YYG1</accession>
<feature type="domain" description="Gfo/Idh/MocA-like oxidoreductase N-terminal" evidence="3">
    <location>
        <begin position="8"/>
        <end position="125"/>
    </location>
</feature>
<keyword evidence="2" id="KW-0560">Oxidoreductase</keyword>
<dbReference type="STRING" id="686832.A0A0C2YYG1"/>
<evidence type="ECO:0000313" key="5">
    <source>
        <dbReference type="EMBL" id="KIM46027.1"/>
    </source>
</evidence>
<sequence length="319" mass="35681">MTRPIPTCILGVGLAGLTFHVPFILSLPEIFTLHSVLERNPRTEGGKVKERFGVTTKIYRSLDDVLADPEIELVIVGTPNDTHYPFAKAALTAGKHVLVDKPVTATVQEAKELGSLAEAKNLVLFAFQNRRWDSDFLALKRLLAEPETSPQSLGAITEFESHFDRFRKTLKGTWKDELSPGAGLTYDLGPHLIDQALCLFGRPARVTAFIQNMRGLGNPKVDDSFTIYLHYDVGARNLYPLTVILRSHPLSVRSPQIRYIVRGTRGTYTKYGLDVQEDQLKVISSPKAILEDQYGMEPEYLWGTVERIEADDVTVTKSR</sequence>
<evidence type="ECO:0000259" key="4">
    <source>
        <dbReference type="Pfam" id="PF02894"/>
    </source>
</evidence>
<dbReference type="PANTHER" id="PTHR43708:SF5">
    <property type="entry name" value="CONSERVED EXPRESSED OXIDOREDUCTASE (EUROFUNG)-RELATED"/>
    <property type="match status" value="1"/>
</dbReference>
<evidence type="ECO:0000313" key="6">
    <source>
        <dbReference type="Proteomes" id="UP000053424"/>
    </source>
</evidence>
<organism evidence="5 6">
    <name type="scientific">Hebeloma cylindrosporum</name>
    <dbReference type="NCBI Taxonomy" id="76867"/>
    <lineage>
        <taxon>Eukaryota</taxon>
        <taxon>Fungi</taxon>
        <taxon>Dikarya</taxon>
        <taxon>Basidiomycota</taxon>
        <taxon>Agaricomycotina</taxon>
        <taxon>Agaricomycetes</taxon>
        <taxon>Agaricomycetidae</taxon>
        <taxon>Agaricales</taxon>
        <taxon>Agaricineae</taxon>
        <taxon>Hymenogastraceae</taxon>
        <taxon>Hebeloma</taxon>
    </lineage>
</organism>
<dbReference type="InterPro" id="IPR051317">
    <property type="entry name" value="Gfo/Idh/MocA_oxidoreduct"/>
</dbReference>
<evidence type="ECO:0000256" key="1">
    <source>
        <dbReference type="ARBA" id="ARBA00010928"/>
    </source>
</evidence>
<dbReference type="InterPro" id="IPR000683">
    <property type="entry name" value="Gfo/Idh/MocA-like_OxRdtase_N"/>
</dbReference>
<dbReference type="PANTHER" id="PTHR43708">
    <property type="entry name" value="CONSERVED EXPRESSED OXIDOREDUCTASE (EUROFUNG)"/>
    <property type="match status" value="1"/>
</dbReference>
<gene>
    <name evidence="5" type="ORF">M413DRAFT_441093</name>
</gene>
<reference evidence="6" key="2">
    <citation type="submission" date="2015-01" db="EMBL/GenBank/DDBJ databases">
        <title>Evolutionary Origins and Diversification of the Mycorrhizal Mutualists.</title>
        <authorList>
            <consortium name="DOE Joint Genome Institute"/>
            <consortium name="Mycorrhizal Genomics Consortium"/>
            <person name="Kohler A."/>
            <person name="Kuo A."/>
            <person name="Nagy L.G."/>
            <person name="Floudas D."/>
            <person name="Copeland A."/>
            <person name="Barry K.W."/>
            <person name="Cichocki N."/>
            <person name="Veneault-Fourrey C."/>
            <person name="LaButti K."/>
            <person name="Lindquist E.A."/>
            <person name="Lipzen A."/>
            <person name="Lundell T."/>
            <person name="Morin E."/>
            <person name="Murat C."/>
            <person name="Riley R."/>
            <person name="Ohm R."/>
            <person name="Sun H."/>
            <person name="Tunlid A."/>
            <person name="Henrissat B."/>
            <person name="Grigoriev I.V."/>
            <person name="Hibbett D.S."/>
            <person name="Martin F."/>
        </authorList>
    </citation>
    <scope>NUCLEOTIDE SEQUENCE [LARGE SCALE GENOMIC DNA]</scope>
    <source>
        <strain evidence="6">h7</strain>
    </source>
</reference>
<dbReference type="Gene3D" id="3.40.50.720">
    <property type="entry name" value="NAD(P)-binding Rossmann-like Domain"/>
    <property type="match status" value="1"/>
</dbReference>
<dbReference type="AlphaFoldDB" id="A0A0C2YYG1"/>
<dbReference type="OrthoDB" id="446809at2759"/>
<dbReference type="Pfam" id="PF02894">
    <property type="entry name" value="GFO_IDH_MocA_C"/>
    <property type="match status" value="1"/>
</dbReference>
<evidence type="ECO:0000256" key="2">
    <source>
        <dbReference type="ARBA" id="ARBA00023002"/>
    </source>
</evidence>
<proteinExistence type="inferred from homology"/>